<evidence type="ECO:0000313" key="1">
    <source>
        <dbReference type="EMBL" id="TQV99311.1"/>
    </source>
</evidence>
<sequence length="137" mass="15558">MPARRLVEGCEQDLELIYPWCIMMDMYRASNPYMLNDLPLVPPCPACSFKANYNKETPPALNNNYKINKTGCSRPKHDLTTRRSNSLSLTDATLAVSRHRRPPPTQWILGSPKWAGLLGARQHYSPGRGPLLVEMNY</sequence>
<comment type="caution">
    <text evidence="1">The sequence shown here is derived from an EMBL/GenBank/DDBJ whole genome shotgun (WGS) entry which is preliminary data.</text>
</comment>
<dbReference type="Proteomes" id="UP000315783">
    <property type="component" value="Unassembled WGS sequence"/>
</dbReference>
<protein>
    <submittedName>
        <fullName evidence="1">Uncharacterized protein</fullName>
    </submittedName>
</protein>
<organism evidence="1 2">
    <name type="scientific">Cordyceps javanica</name>
    <dbReference type="NCBI Taxonomy" id="43265"/>
    <lineage>
        <taxon>Eukaryota</taxon>
        <taxon>Fungi</taxon>
        <taxon>Dikarya</taxon>
        <taxon>Ascomycota</taxon>
        <taxon>Pezizomycotina</taxon>
        <taxon>Sordariomycetes</taxon>
        <taxon>Hypocreomycetidae</taxon>
        <taxon>Hypocreales</taxon>
        <taxon>Cordycipitaceae</taxon>
        <taxon>Cordyceps</taxon>
    </lineage>
</organism>
<reference evidence="1 2" key="1">
    <citation type="journal article" date="2019" name="Appl. Microbiol. Biotechnol.">
        <title>Genome sequence of Isaria javanica and comparative genome analysis insights into family S53 peptidase evolution in fungal entomopathogens.</title>
        <authorList>
            <person name="Lin R."/>
            <person name="Zhang X."/>
            <person name="Xin B."/>
            <person name="Zou M."/>
            <person name="Gao Y."/>
            <person name="Qin F."/>
            <person name="Hu Q."/>
            <person name="Xie B."/>
            <person name="Cheng X."/>
        </authorList>
    </citation>
    <scope>NUCLEOTIDE SEQUENCE [LARGE SCALE GENOMIC DNA]</scope>
    <source>
        <strain evidence="1 2">IJ1G</strain>
    </source>
</reference>
<keyword evidence="2" id="KW-1185">Reference proteome</keyword>
<dbReference type="EMBL" id="SPUK01000002">
    <property type="protein sequence ID" value="TQV99311.1"/>
    <property type="molecule type" value="Genomic_DNA"/>
</dbReference>
<dbReference type="AlphaFoldDB" id="A0A545VC53"/>
<accession>A0A545VC53</accession>
<proteinExistence type="predicted"/>
<gene>
    <name evidence="1" type="ORF">IF1G_01526</name>
</gene>
<evidence type="ECO:0000313" key="2">
    <source>
        <dbReference type="Proteomes" id="UP000315783"/>
    </source>
</evidence>
<name>A0A545VC53_9HYPO</name>